<protein>
    <submittedName>
        <fullName evidence="1">Uncharacterized protein</fullName>
    </submittedName>
</protein>
<reference evidence="1" key="1">
    <citation type="submission" date="2019-04" db="EMBL/GenBank/DDBJ databases">
        <authorList>
            <person name="Alioto T."/>
            <person name="Alioto T."/>
        </authorList>
    </citation>
    <scope>NUCLEOTIDE SEQUENCE [LARGE SCALE GENOMIC DNA]</scope>
</reference>
<evidence type="ECO:0000313" key="1">
    <source>
        <dbReference type="EMBL" id="VTJ79448.1"/>
    </source>
</evidence>
<gene>
    <name evidence="1" type="ORF">MONAX_5E009932</name>
</gene>
<proteinExistence type="predicted"/>
<dbReference type="EMBL" id="CABDUW010001188">
    <property type="protein sequence ID" value="VTJ79448.1"/>
    <property type="molecule type" value="Genomic_DNA"/>
</dbReference>
<sequence length="58" mass="6427">MAKIKFHPEAISPRISLGAVLGPYDDTPTTCAATSQKFGWPYFQVMTLGFKKTTVYIT</sequence>
<name>A0A5E4CC82_MARMO</name>
<comment type="caution">
    <text evidence="1">The sequence shown here is derived from an EMBL/GenBank/DDBJ whole genome shotgun (WGS) entry which is preliminary data.</text>
</comment>
<organism evidence="1 2">
    <name type="scientific">Marmota monax</name>
    <name type="common">Woodchuck</name>
    <dbReference type="NCBI Taxonomy" id="9995"/>
    <lineage>
        <taxon>Eukaryota</taxon>
        <taxon>Metazoa</taxon>
        <taxon>Chordata</taxon>
        <taxon>Craniata</taxon>
        <taxon>Vertebrata</taxon>
        <taxon>Euteleostomi</taxon>
        <taxon>Mammalia</taxon>
        <taxon>Eutheria</taxon>
        <taxon>Euarchontoglires</taxon>
        <taxon>Glires</taxon>
        <taxon>Rodentia</taxon>
        <taxon>Sciuromorpha</taxon>
        <taxon>Sciuridae</taxon>
        <taxon>Xerinae</taxon>
        <taxon>Marmotini</taxon>
        <taxon>Marmota</taxon>
    </lineage>
</organism>
<dbReference type="Proteomes" id="UP000335636">
    <property type="component" value="Unassembled WGS sequence"/>
</dbReference>
<keyword evidence="2" id="KW-1185">Reference proteome</keyword>
<evidence type="ECO:0000313" key="2">
    <source>
        <dbReference type="Proteomes" id="UP000335636"/>
    </source>
</evidence>
<accession>A0A5E4CC82</accession>
<dbReference type="AlphaFoldDB" id="A0A5E4CC82"/>